<dbReference type="InterPro" id="IPR013559">
    <property type="entry name" value="YheO"/>
</dbReference>
<evidence type="ECO:0000313" key="3">
    <source>
        <dbReference type="EMBL" id="KTD35699.1"/>
    </source>
</evidence>
<gene>
    <name evidence="3" type="ORF">Lnau_0683</name>
</gene>
<name>A0A0W0WTP2_9GAMM</name>
<dbReference type="InterPro" id="IPR039446">
    <property type="entry name" value="DauR-like"/>
</dbReference>
<dbReference type="RefSeq" id="WP_058503751.1">
    <property type="nucleotide sequence ID" value="NZ_CAAAIF010000001.1"/>
</dbReference>
<protein>
    <submittedName>
        <fullName evidence="3">YheO-like PAS domain protein</fullName>
    </submittedName>
</protein>
<dbReference type="Pfam" id="PF08348">
    <property type="entry name" value="PAS_6"/>
    <property type="match status" value="1"/>
</dbReference>
<feature type="domain" description="YheO-like" evidence="1">
    <location>
        <begin position="3"/>
        <end position="103"/>
    </location>
</feature>
<dbReference type="AlphaFoldDB" id="A0A0W0WTP2"/>
<evidence type="ECO:0000313" key="4">
    <source>
        <dbReference type="Proteomes" id="UP000054725"/>
    </source>
</evidence>
<reference evidence="3 4" key="1">
    <citation type="submission" date="2015-11" db="EMBL/GenBank/DDBJ databases">
        <title>Genomic analysis of 38 Legionella species identifies large and diverse effector repertoires.</title>
        <authorList>
            <person name="Burstein D."/>
            <person name="Amaro F."/>
            <person name="Zusman T."/>
            <person name="Lifshitz Z."/>
            <person name="Cohen O."/>
            <person name="Gilbert J.A."/>
            <person name="Pupko T."/>
            <person name="Shuman H.A."/>
            <person name="Segal G."/>
        </authorList>
    </citation>
    <scope>NUCLEOTIDE SEQUENCE [LARGE SCALE GENOMIC DNA]</scope>
    <source>
        <strain evidence="3 4">ATCC 49506</strain>
    </source>
</reference>
<dbReference type="PANTHER" id="PTHR35568">
    <property type="entry name" value="TRANSCRIPTIONAL REGULATOR DAUR"/>
    <property type="match status" value="1"/>
</dbReference>
<accession>A0A0W0WTP2</accession>
<dbReference type="PATRIC" id="fig|45070.6.peg.727"/>
<keyword evidence="4" id="KW-1185">Reference proteome</keyword>
<dbReference type="Pfam" id="PF13309">
    <property type="entry name" value="HTH_22"/>
    <property type="match status" value="1"/>
</dbReference>
<dbReference type="PANTHER" id="PTHR35568:SF1">
    <property type="entry name" value="TRANSCRIPTIONAL REGULATOR DAUR"/>
    <property type="match status" value="1"/>
</dbReference>
<comment type="caution">
    <text evidence="3">The sequence shown here is derived from an EMBL/GenBank/DDBJ whole genome shotgun (WGS) entry which is preliminary data.</text>
</comment>
<proteinExistence type="predicted"/>
<dbReference type="STRING" id="45070.Lnau_0683"/>
<dbReference type="InterPro" id="IPR039445">
    <property type="entry name" value="DauR-like_HTH"/>
</dbReference>
<sequence>MPLTNYIPLCDAMVLLMEPLLELVIHDLESDTILYINGGLSRRQVGDPSLLDKDGIDKQDIGKKIYQKINFDGKLIKFTSVVLEDRWLLCINVECSLFSKMKELAEIFLKISDSSAPKSLFINDWQEKVHIATNEYLQKHELEFAHLNAANKKALVQHLWELGAFNEKKAADYVAKVLKLGRATVFNYLKEWRNKEVSTGSLC</sequence>
<organism evidence="3 4">
    <name type="scientific">Legionella nautarum</name>
    <dbReference type="NCBI Taxonomy" id="45070"/>
    <lineage>
        <taxon>Bacteria</taxon>
        <taxon>Pseudomonadati</taxon>
        <taxon>Pseudomonadota</taxon>
        <taxon>Gammaproteobacteria</taxon>
        <taxon>Legionellales</taxon>
        <taxon>Legionellaceae</taxon>
        <taxon>Legionella</taxon>
    </lineage>
</organism>
<dbReference type="EMBL" id="LNYO01000013">
    <property type="protein sequence ID" value="KTD35699.1"/>
    <property type="molecule type" value="Genomic_DNA"/>
</dbReference>
<dbReference type="Proteomes" id="UP000054725">
    <property type="component" value="Unassembled WGS sequence"/>
</dbReference>
<feature type="domain" description="Transcriptional regulator DauR-like HTH" evidence="2">
    <location>
        <begin position="134"/>
        <end position="190"/>
    </location>
</feature>
<dbReference type="OrthoDB" id="9796595at2"/>
<evidence type="ECO:0000259" key="2">
    <source>
        <dbReference type="Pfam" id="PF13309"/>
    </source>
</evidence>
<evidence type="ECO:0000259" key="1">
    <source>
        <dbReference type="Pfam" id="PF08348"/>
    </source>
</evidence>